<dbReference type="Gene3D" id="3.30.420.280">
    <property type="match status" value="1"/>
</dbReference>
<comment type="caution">
    <text evidence="1">The sequence shown here is derived from an EMBL/GenBank/DDBJ whole genome shotgun (WGS) entry which is preliminary data.</text>
</comment>
<dbReference type="InterPro" id="IPR027417">
    <property type="entry name" value="P-loop_NTPase"/>
</dbReference>
<proteinExistence type="predicted"/>
<keyword evidence="2" id="KW-1185">Reference proteome</keyword>
<evidence type="ECO:0000313" key="2">
    <source>
        <dbReference type="Proteomes" id="UP000630887"/>
    </source>
</evidence>
<dbReference type="Proteomes" id="UP000630887">
    <property type="component" value="Unassembled WGS sequence"/>
</dbReference>
<dbReference type="AlphaFoldDB" id="A0A8J3PB98"/>
<reference evidence="1 2" key="1">
    <citation type="submission" date="2021-01" db="EMBL/GenBank/DDBJ databases">
        <title>Whole genome shotgun sequence of Catellatospora coxensis NBRC 107359.</title>
        <authorList>
            <person name="Komaki H."/>
            <person name="Tamura T."/>
        </authorList>
    </citation>
    <scope>NUCLEOTIDE SEQUENCE [LARGE SCALE GENOMIC DNA]</scope>
    <source>
        <strain evidence="1 2">NBRC 107359</strain>
    </source>
</reference>
<organism evidence="1 2">
    <name type="scientific">Catellatospora coxensis</name>
    <dbReference type="NCBI Taxonomy" id="310354"/>
    <lineage>
        <taxon>Bacteria</taxon>
        <taxon>Bacillati</taxon>
        <taxon>Actinomycetota</taxon>
        <taxon>Actinomycetes</taxon>
        <taxon>Micromonosporales</taxon>
        <taxon>Micromonosporaceae</taxon>
        <taxon>Catellatospora</taxon>
    </lineage>
</organism>
<dbReference type="Gene3D" id="3.40.50.300">
    <property type="entry name" value="P-loop containing nucleotide triphosphate hydrolases"/>
    <property type="match status" value="1"/>
</dbReference>
<accession>A0A8J3PB98</accession>
<dbReference type="Pfam" id="PF03237">
    <property type="entry name" value="Terminase_6N"/>
    <property type="match status" value="1"/>
</dbReference>
<name>A0A8J3PB98_9ACTN</name>
<dbReference type="EMBL" id="BONI01000082">
    <property type="protein sequence ID" value="GIG10203.1"/>
    <property type="molecule type" value="Genomic_DNA"/>
</dbReference>
<protein>
    <submittedName>
        <fullName evidence="1">Phage terminase large subunit</fullName>
    </submittedName>
</protein>
<sequence>MIQPLTGKASRSVELATARFNVWEGAVRSSKTVASIIKWMRFVRKGPAGNLIMIGKTERTLKRNVIDPIIAMVGASRAKYLAGAGEFWLYGRRIYVAGANDARSVEKVQGLTLAGAYGDELANWPEELFDMLGTRFSIEGAQFFGTCNPAGPVHWLKSKWLNRAAVWLNHDGALVEGTGEDLIDLHRFSFVLEDNPHLPRAFVDSLRQQYQGLFFKRYILGLWVPAEGAIFDMFDEDTHVVSDLPLITRWISLGVDHGTRNPFHAVLCGLGTDRRLHLVRDWRWDSARKRQQLADVQYSKHLRDWLKTVPVPGTDGLYGVKPERTIVDPSAKAFRVQLHNDGLPSIVADNAVEDGIRTVSSLFSAGLLDVHESCAELIREIQGYSWDDEAAEKGVEKPLKVADHGPDAMRYAVHTTRGVWRSALRHRLHLPD</sequence>
<gene>
    <name evidence="1" type="ORF">Cco03nite_69030</name>
</gene>
<evidence type="ECO:0000313" key="1">
    <source>
        <dbReference type="EMBL" id="GIG10203.1"/>
    </source>
</evidence>
<dbReference type="RefSeq" id="WP_203698048.1">
    <property type="nucleotide sequence ID" value="NZ_BAAALC010000003.1"/>
</dbReference>